<keyword evidence="8 10" id="KW-0472">Membrane</keyword>
<evidence type="ECO:0000313" key="12">
    <source>
        <dbReference type="Proteomes" id="UP000092154"/>
    </source>
</evidence>
<evidence type="ECO:0000256" key="3">
    <source>
        <dbReference type="ARBA" id="ARBA00022448"/>
    </source>
</evidence>
<keyword evidence="7 10" id="KW-1133">Transmembrane helix</keyword>
<keyword evidence="12" id="KW-1185">Reference proteome</keyword>
<comment type="subcellular location">
    <subcellularLocation>
        <location evidence="1">Membrane</location>
        <topology evidence="1">Multi-pass membrane protein</topology>
    </subcellularLocation>
</comment>
<keyword evidence="6" id="KW-0653">Protein transport</keyword>
<keyword evidence="4 10" id="KW-0812">Transmembrane</keyword>
<evidence type="ECO:0000256" key="10">
    <source>
        <dbReference type="SAM" id="Phobius"/>
    </source>
</evidence>
<dbReference type="OrthoDB" id="9986677at2759"/>
<name>A0A1B7MG72_9AGAM</name>
<accession>A0A1B7MG72</accession>
<dbReference type="EMBL" id="KV449334">
    <property type="protein sequence ID" value="OAX31588.1"/>
    <property type="molecule type" value="Genomic_DNA"/>
</dbReference>
<feature type="transmembrane region" description="Helical" evidence="10">
    <location>
        <begin position="146"/>
        <end position="167"/>
    </location>
</feature>
<reference evidence="11 12" key="1">
    <citation type="submission" date="2016-06" db="EMBL/GenBank/DDBJ databases">
        <title>Comparative genomics of the ectomycorrhizal sister species Rhizopogon vinicolor and Rhizopogon vesiculosus (Basidiomycota: Boletales) reveals a divergence of the mating type B locus.</title>
        <authorList>
            <consortium name="DOE Joint Genome Institute"/>
            <person name="Mujic A.B."/>
            <person name="Kuo A."/>
            <person name="Tritt A."/>
            <person name="Lipzen A."/>
            <person name="Chen C."/>
            <person name="Johnson J."/>
            <person name="Sharma A."/>
            <person name="Barry K."/>
            <person name="Grigoriev I.V."/>
            <person name="Spatafora J.W."/>
        </authorList>
    </citation>
    <scope>NUCLEOTIDE SEQUENCE [LARGE SCALE GENOMIC DNA]</scope>
    <source>
        <strain evidence="11 12">AM-OR11-026</strain>
    </source>
</reference>
<dbReference type="InterPro" id="IPR004813">
    <property type="entry name" value="OPT"/>
</dbReference>
<comment type="similarity">
    <text evidence="2">Belongs to the oligopeptide OPT transporter family.</text>
</comment>
<evidence type="ECO:0000256" key="5">
    <source>
        <dbReference type="ARBA" id="ARBA00022856"/>
    </source>
</evidence>
<feature type="transmembrane region" description="Helical" evidence="10">
    <location>
        <begin position="75"/>
        <end position="98"/>
    </location>
</feature>
<dbReference type="Pfam" id="PF03169">
    <property type="entry name" value="OPT"/>
    <property type="match status" value="1"/>
</dbReference>
<keyword evidence="5" id="KW-0571">Peptide transport</keyword>
<evidence type="ECO:0000256" key="6">
    <source>
        <dbReference type="ARBA" id="ARBA00022927"/>
    </source>
</evidence>
<keyword evidence="3" id="KW-0813">Transport</keyword>
<dbReference type="InterPro" id="IPR004648">
    <property type="entry name" value="Oligpept_transpt"/>
</dbReference>
<evidence type="ECO:0000256" key="7">
    <source>
        <dbReference type="ARBA" id="ARBA00022989"/>
    </source>
</evidence>
<dbReference type="InParanoid" id="A0A1B7MG72"/>
<dbReference type="Proteomes" id="UP000092154">
    <property type="component" value="Unassembled WGS sequence"/>
</dbReference>
<evidence type="ECO:0000256" key="2">
    <source>
        <dbReference type="ARBA" id="ARBA00008807"/>
    </source>
</evidence>
<dbReference type="STRING" id="1314800.A0A1B7MG72"/>
<gene>
    <name evidence="11" type="ORF">K503DRAFT_703516</name>
</gene>
<feature type="non-terminal residue" evidence="11">
    <location>
        <position position="186"/>
    </location>
</feature>
<dbReference type="GO" id="GO:0016020">
    <property type="term" value="C:membrane"/>
    <property type="evidence" value="ECO:0007669"/>
    <property type="project" value="UniProtKB-SubCell"/>
</dbReference>
<sequence length="186" mass="20342">MSLTAAGATRQRAAPEPAPPREKALSTSDEKSIDRQGDIETATVDADIEEAILSNERDIATHVISVNDDPNLNPWTFRAFFLGIGLSAFGGVLAEIYYFKPQTVLVSLMFLAIISYVLGVFMETVIPRHGLFRYLNPGPFNKKENAFIVIMASASANSALGTEVLAVQRLYYNITPNPGVSIFLLF</sequence>
<organism evidence="11 12">
    <name type="scientific">Rhizopogon vinicolor AM-OR11-026</name>
    <dbReference type="NCBI Taxonomy" id="1314800"/>
    <lineage>
        <taxon>Eukaryota</taxon>
        <taxon>Fungi</taxon>
        <taxon>Dikarya</taxon>
        <taxon>Basidiomycota</taxon>
        <taxon>Agaricomycotina</taxon>
        <taxon>Agaricomycetes</taxon>
        <taxon>Agaricomycetidae</taxon>
        <taxon>Boletales</taxon>
        <taxon>Suillineae</taxon>
        <taxon>Rhizopogonaceae</taxon>
        <taxon>Rhizopogon</taxon>
    </lineage>
</organism>
<evidence type="ECO:0000256" key="4">
    <source>
        <dbReference type="ARBA" id="ARBA00022692"/>
    </source>
</evidence>
<dbReference type="GO" id="GO:0035673">
    <property type="term" value="F:oligopeptide transmembrane transporter activity"/>
    <property type="evidence" value="ECO:0007669"/>
    <property type="project" value="InterPro"/>
</dbReference>
<evidence type="ECO:0000313" key="11">
    <source>
        <dbReference type="EMBL" id="OAX31588.1"/>
    </source>
</evidence>
<dbReference type="PANTHER" id="PTHR22601">
    <property type="entry name" value="ISP4 LIKE PROTEIN"/>
    <property type="match status" value="1"/>
</dbReference>
<feature type="transmembrane region" description="Helical" evidence="10">
    <location>
        <begin position="105"/>
        <end position="126"/>
    </location>
</feature>
<feature type="compositionally biased region" description="Basic and acidic residues" evidence="9">
    <location>
        <begin position="19"/>
        <end position="38"/>
    </location>
</feature>
<dbReference type="GO" id="GO:0015031">
    <property type="term" value="P:protein transport"/>
    <property type="evidence" value="ECO:0007669"/>
    <property type="project" value="UniProtKB-KW"/>
</dbReference>
<feature type="region of interest" description="Disordered" evidence="9">
    <location>
        <begin position="1"/>
        <end position="39"/>
    </location>
</feature>
<dbReference type="AlphaFoldDB" id="A0A1B7MG72"/>
<evidence type="ECO:0000256" key="9">
    <source>
        <dbReference type="SAM" id="MobiDB-lite"/>
    </source>
</evidence>
<protein>
    <submittedName>
        <fullName evidence="11">OPT-domain-containing protein</fullName>
    </submittedName>
</protein>
<evidence type="ECO:0000256" key="1">
    <source>
        <dbReference type="ARBA" id="ARBA00004141"/>
    </source>
</evidence>
<proteinExistence type="inferred from homology"/>
<evidence type="ECO:0000256" key="8">
    <source>
        <dbReference type="ARBA" id="ARBA00023136"/>
    </source>
</evidence>